<accession>A0A2P8HGW0</accession>
<keyword evidence="2" id="KW-1185">Reference proteome</keyword>
<evidence type="ECO:0000313" key="2">
    <source>
        <dbReference type="Proteomes" id="UP000240971"/>
    </source>
</evidence>
<comment type="caution">
    <text evidence="1">The sequence shown here is derived from an EMBL/GenBank/DDBJ whole genome shotgun (WGS) entry which is preliminary data.</text>
</comment>
<protein>
    <submittedName>
        <fullName evidence="1">Uncharacterized protein</fullName>
    </submittedName>
</protein>
<evidence type="ECO:0000313" key="1">
    <source>
        <dbReference type="EMBL" id="PSL45449.1"/>
    </source>
</evidence>
<organism evidence="1 2">
    <name type="scientific">Chitinophaga niastensis</name>
    <dbReference type="NCBI Taxonomy" id="536980"/>
    <lineage>
        <taxon>Bacteria</taxon>
        <taxon>Pseudomonadati</taxon>
        <taxon>Bacteroidota</taxon>
        <taxon>Chitinophagia</taxon>
        <taxon>Chitinophagales</taxon>
        <taxon>Chitinophagaceae</taxon>
        <taxon>Chitinophaga</taxon>
    </lineage>
</organism>
<reference evidence="1 2" key="1">
    <citation type="submission" date="2018-03" db="EMBL/GenBank/DDBJ databases">
        <title>Genomic Encyclopedia of Archaeal and Bacterial Type Strains, Phase II (KMG-II): from individual species to whole genera.</title>
        <authorList>
            <person name="Goeker M."/>
        </authorList>
    </citation>
    <scope>NUCLEOTIDE SEQUENCE [LARGE SCALE GENOMIC DNA]</scope>
    <source>
        <strain evidence="1 2">DSM 24859</strain>
    </source>
</reference>
<sequence length="66" mass="7506">MNDNIYVKVMFSSLTRAAKIQLYKEVIGGTFDQLIICNAGATGQEKIRIPPFVVWRLIIRFFSLGL</sequence>
<dbReference type="AlphaFoldDB" id="A0A2P8HGW0"/>
<proteinExistence type="predicted"/>
<dbReference type="EMBL" id="PYAW01000004">
    <property type="protein sequence ID" value="PSL45449.1"/>
    <property type="molecule type" value="Genomic_DNA"/>
</dbReference>
<dbReference type="Proteomes" id="UP000240971">
    <property type="component" value="Unassembled WGS sequence"/>
</dbReference>
<name>A0A2P8HGW0_CHINA</name>
<gene>
    <name evidence="1" type="ORF">CLV51_104151</name>
</gene>